<dbReference type="Proteomes" id="UP000649289">
    <property type="component" value="Unassembled WGS sequence"/>
</dbReference>
<keyword evidence="2" id="KW-1185">Reference proteome</keyword>
<reference evidence="1 2" key="1">
    <citation type="submission" date="2020-09" db="EMBL/GenBank/DDBJ databases">
        <title>novel species in genus Nocardioides.</title>
        <authorList>
            <person name="Zhang G."/>
        </authorList>
    </citation>
    <scope>NUCLEOTIDE SEQUENCE [LARGE SCALE GENOMIC DNA]</scope>
    <source>
        <strain evidence="1 2">19197</strain>
    </source>
</reference>
<sequence>MNFPRPDMSALQQLTQMTAALQAGAASAADPAARAEEMRRIRDEVAAVVGEASDDDGYVTATWTAEKGFAGLTLDPRAMRMPSVDLAAEIVRVSGLAREDFEAKRREAAAAFGPLPDVDLDEAQANIDEVRESFSRSLGDVQGMMEQFRRQMGDLGR</sequence>
<gene>
    <name evidence="1" type="ORF">IEZ25_13050</name>
</gene>
<name>A0ABR8MN81_9ACTN</name>
<protein>
    <recommendedName>
        <fullName evidence="3">YbaB/EbfC family DNA-binding protein</fullName>
    </recommendedName>
</protein>
<evidence type="ECO:0008006" key="3">
    <source>
        <dbReference type="Google" id="ProtNLM"/>
    </source>
</evidence>
<proteinExistence type="predicted"/>
<organism evidence="1 2">
    <name type="scientific">Nocardioides hwasunensis</name>
    <dbReference type="NCBI Taxonomy" id="397258"/>
    <lineage>
        <taxon>Bacteria</taxon>
        <taxon>Bacillati</taxon>
        <taxon>Actinomycetota</taxon>
        <taxon>Actinomycetes</taxon>
        <taxon>Propionibacteriales</taxon>
        <taxon>Nocardioidaceae</taxon>
        <taxon>Nocardioides</taxon>
    </lineage>
</organism>
<dbReference type="InterPro" id="IPR036894">
    <property type="entry name" value="YbaB-like_sf"/>
</dbReference>
<dbReference type="Gene3D" id="3.30.1310.10">
    <property type="entry name" value="Nucleoid-associated protein YbaB-like domain"/>
    <property type="match status" value="1"/>
</dbReference>
<comment type="caution">
    <text evidence="1">The sequence shown here is derived from an EMBL/GenBank/DDBJ whole genome shotgun (WGS) entry which is preliminary data.</text>
</comment>
<dbReference type="EMBL" id="JACXYY010000005">
    <property type="protein sequence ID" value="MBD3915544.1"/>
    <property type="molecule type" value="Genomic_DNA"/>
</dbReference>
<dbReference type="InterPro" id="IPR004401">
    <property type="entry name" value="YbaB/EbfC"/>
</dbReference>
<dbReference type="Pfam" id="PF02575">
    <property type="entry name" value="YbaB_DNA_bd"/>
    <property type="match status" value="1"/>
</dbReference>
<dbReference type="RefSeq" id="WP_191199878.1">
    <property type="nucleotide sequence ID" value="NZ_BAAAPA010000008.1"/>
</dbReference>
<accession>A0ABR8MN81</accession>
<evidence type="ECO:0000313" key="1">
    <source>
        <dbReference type="EMBL" id="MBD3915544.1"/>
    </source>
</evidence>
<evidence type="ECO:0000313" key="2">
    <source>
        <dbReference type="Proteomes" id="UP000649289"/>
    </source>
</evidence>